<evidence type="ECO:0000313" key="2">
    <source>
        <dbReference type="Proteomes" id="UP000287033"/>
    </source>
</evidence>
<reference evidence="1 2" key="1">
    <citation type="journal article" date="2018" name="Nat. Ecol. Evol.">
        <title>Shark genomes provide insights into elasmobranch evolution and the origin of vertebrates.</title>
        <authorList>
            <person name="Hara Y"/>
            <person name="Yamaguchi K"/>
            <person name="Onimaru K"/>
            <person name="Kadota M"/>
            <person name="Koyanagi M"/>
            <person name="Keeley SD"/>
            <person name="Tatsumi K"/>
            <person name="Tanaka K"/>
            <person name="Motone F"/>
            <person name="Kageyama Y"/>
            <person name="Nozu R"/>
            <person name="Adachi N"/>
            <person name="Nishimura O"/>
            <person name="Nakagawa R"/>
            <person name="Tanegashima C"/>
            <person name="Kiyatake I"/>
            <person name="Matsumoto R"/>
            <person name="Murakumo K"/>
            <person name="Nishida K"/>
            <person name="Terakita A"/>
            <person name="Kuratani S"/>
            <person name="Sato K"/>
            <person name="Hyodo S Kuraku.S."/>
        </authorList>
    </citation>
    <scope>NUCLEOTIDE SEQUENCE [LARGE SCALE GENOMIC DNA]</scope>
</reference>
<protein>
    <submittedName>
        <fullName evidence="1">Uncharacterized protein</fullName>
    </submittedName>
</protein>
<dbReference type="Proteomes" id="UP000287033">
    <property type="component" value="Unassembled WGS sequence"/>
</dbReference>
<dbReference type="AlphaFoldDB" id="A0A401RII8"/>
<keyword evidence="2" id="KW-1185">Reference proteome</keyword>
<evidence type="ECO:0000313" key="1">
    <source>
        <dbReference type="EMBL" id="GCC17973.1"/>
    </source>
</evidence>
<dbReference type="EMBL" id="BEZZ01001365">
    <property type="protein sequence ID" value="GCC17973.1"/>
    <property type="molecule type" value="Genomic_DNA"/>
</dbReference>
<name>A0A401RII8_CHIPU</name>
<gene>
    <name evidence="1" type="ORF">chiPu_0017751</name>
</gene>
<comment type="caution">
    <text evidence="1">The sequence shown here is derived from an EMBL/GenBank/DDBJ whole genome shotgun (WGS) entry which is preliminary data.</text>
</comment>
<organism evidence="1 2">
    <name type="scientific">Chiloscyllium punctatum</name>
    <name type="common">Brownbanded bambooshark</name>
    <name type="synonym">Hemiscyllium punctatum</name>
    <dbReference type="NCBI Taxonomy" id="137246"/>
    <lineage>
        <taxon>Eukaryota</taxon>
        <taxon>Metazoa</taxon>
        <taxon>Chordata</taxon>
        <taxon>Craniata</taxon>
        <taxon>Vertebrata</taxon>
        <taxon>Chondrichthyes</taxon>
        <taxon>Elasmobranchii</taxon>
        <taxon>Galeomorphii</taxon>
        <taxon>Galeoidea</taxon>
        <taxon>Orectolobiformes</taxon>
        <taxon>Hemiscylliidae</taxon>
        <taxon>Chiloscyllium</taxon>
    </lineage>
</organism>
<accession>A0A401RII8</accession>
<proteinExistence type="predicted"/>
<sequence length="109" mass="11957">MAPRGKIRCERKHLILAVRRNKPHRSGLFSLSLFGGRSLEGLGLALATNSKLSLRLLTRTPTTGQRQDGPAATERNIEPQIQPLVKLLTRALLGGPGSEGIAARRVRWE</sequence>